<dbReference type="Proteomes" id="UP000631670">
    <property type="component" value="Unassembled WGS sequence"/>
</dbReference>
<dbReference type="EMBL" id="JADBEG010000001">
    <property type="protein sequence ID" value="MBE1493987.1"/>
    <property type="molecule type" value="Genomic_DNA"/>
</dbReference>
<evidence type="ECO:0008006" key="3">
    <source>
        <dbReference type="Google" id="ProtNLM"/>
    </source>
</evidence>
<gene>
    <name evidence="1" type="ORF">H4696_001087</name>
</gene>
<reference evidence="1 2" key="1">
    <citation type="submission" date="2020-10" db="EMBL/GenBank/DDBJ databases">
        <title>Sequencing the genomes of 1000 actinobacteria strains.</title>
        <authorList>
            <person name="Klenk H.-P."/>
        </authorList>
    </citation>
    <scope>NUCLEOTIDE SEQUENCE [LARGE SCALE GENOMIC DNA]</scope>
    <source>
        <strain evidence="1 2">DSM 44653</strain>
    </source>
</reference>
<name>A0ABR9HT96_9PSEU</name>
<keyword evidence="2" id="KW-1185">Reference proteome</keyword>
<dbReference type="RefSeq" id="WP_225955597.1">
    <property type="nucleotide sequence ID" value="NZ_JADBEG010000001.1"/>
</dbReference>
<dbReference type="Gene3D" id="2.30.320.10">
    <property type="entry name" value="YwqG-like"/>
    <property type="match status" value="1"/>
</dbReference>
<protein>
    <recommendedName>
        <fullName evidence="3">DUF1963 domain-containing protein</fullName>
    </recommendedName>
</protein>
<organism evidence="1 2">
    <name type="scientific">Amycolatopsis lexingtonensis</name>
    <dbReference type="NCBI Taxonomy" id="218822"/>
    <lineage>
        <taxon>Bacteria</taxon>
        <taxon>Bacillati</taxon>
        <taxon>Actinomycetota</taxon>
        <taxon>Actinomycetes</taxon>
        <taxon>Pseudonocardiales</taxon>
        <taxon>Pseudonocardiaceae</taxon>
        <taxon>Amycolatopsis</taxon>
    </lineage>
</organism>
<evidence type="ECO:0000313" key="1">
    <source>
        <dbReference type="EMBL" id="MBE1493987.1"/>
    </source>
</evidence>
<evidence type="ECO:0000313" key="2">
    <source>
        <dbReference type="Proteomes" id="UP000631670"/>
    </source>
</evidence>
<sequence>MSAIVPTTPAPTDNGREIPGITELARTATRLHPKPGEPTARDSHIGGPLWWPAAEPWPHCDGRMPTSSGRPQEGWTPEHQVEEPVALVSAIQLFRRDFPDLPFPDGTDLLQVLLCPNEHNGADFYGPGVHMVWRASAEVTEPAGPPPRPATVDAEFIPRPCVLNPCQVVEYPDLDEVPDEIKSTLSFVDKAGFVDDDYEGWPPVIQASKVGGWAFWWQTSPWKLNCEDCGTGLRLLLSLHTYENEDELCSCEVGRLDPVGWEFGRQGALNIFACPSDCTHAFKLHID</sequence>
<accession>A0ABR9HT96</accession>
<proteinExistence type="predicted"/>
<comment type="caution">
    <text evidence="1">The sequence shown here is derived from an EMBL/GenBank/DDBJ whole genome shotgun (WGS) entry which is preliminary data.</text>
</comment>